<feature type="active site" description="Acyl-thioester intermediate" evidence="15 16">
    <location>
        <position position="132"/>
    </location>
</feature>
<accession>A0A9D1Q0W7</accession>
<evidence type="ECO:0000256" key="1">
    <source>
        <dbReference type="ARBA" id="ARBA00005021"/>
    </source>
</evidence>
<organism evidence="18 19">
    <name type="scientific">Candidatus Protoclostridium stercorigallinarum</name>
    <dbReference type="NCBI Taxonomy" id="2838741"/>
    <lineage>
        <taxon>Bacteria</taxon>
        <taxon>Bacillati</taxon>
        <taxon>Bacillota</taxon>
        <taxon>Clostridia</taxon>
        <taxon>Candidatus Protoclostridium</taxon>
    </lineage>
</organism>
<dbReference type="PANTHER" id="PTHR46278:SF2">
    <property type="entry name" value="ASPARTATE-SEMIALDEHYDE DEHYDROGENASE"/>
    <property type="match status" value="1"/>
</dbReference>
<dbReference type="Pfam" id="PF02774">
    <property type="entry name" value="Semialdhyde_dhC"/>
    <property type="match status" value="1"/>
</dbReference>
<dbReference type="InterPro" id="IPR036291">
    <property type="entry name" value="NAD(P)-bd_dom_sf"/>
</dbReference>
<reference evidence="18" key="1">
    <citation type="journal article" date="2021" name="PeerJ">
        <title>Extensive microbial diversity within the chicken gut microbiome revealed by metagenomics and culture.</title>
        <authorList>
            <person name="Gilroy R."/>
            <person name="Ravi A."/>
            <person name="Getino M."/>
            <person name="Pursley I."/>
            <person name="Horton D.L."/>
            <person name="Alikhan N.F."/>
            <person name="Baker D."/>
            <person name="Gharbi K."/>
            <person name="Hall N."/>
            <person name="Watson M."/>
            <person name="Adriaenssens E.M."/>
            <person name="Foster-Nyarko E."/>
            <person name="Jarju S."/>
            <person name="Secka A."/>
            <person name="Antonio M."/>
            <person name="Oren A."/>
            <person name="Chaudhuri R.R."/>
            <person name="La Ragione R."/>
            <person name="Hildebrand F."/>
            <person name="Pallen M.J."/>
        </authorList>
    </citation>
    <scope>NUCLEOTIDE SEQUENCE</scope>
    <source>
        <strain evidence="18">12435</strain>
    </source>
</reference>
<dbReference type="InterPro" id="IPR005986">
    <property type="entry name" value="Asp_semialdehyde_DH_beta"/>
</dbReference>
<dbReference type="SUPFAM" id="SSF55347">
    <property type="entry name" value="Glyceraldehyde-3-phosphate dehydrogenase-like, C-terminal domain"/>
    <property type="match status" value="1"/>
</dbReference>
<comment type="similarity">
    <text evidence="4 15">Belongs to the aspartate-semialdehyde dehydrogenase family.</text>
</comment>
<gene>
    <name evidence="15" type="primary">asd</name>
    <name evidence="18" type="ORF">H9892_05090</name>
</gene>
<feature type="binding site" evidence="15">
    <location>
        <begin position="12"/>
        <end position="15"/>
    </location>
    <ligand>
        <name>NADP(+)</name>
        <dbReference type="ChEBI" id="CHEBI:58349"/>
    </ligand>
</feature>
<comment type="pathway">
    <text evidence="2 15">Amino-acid biosynthesis; L-lysine biosynthesis via DAP pathway; (S)-tetrahydrodipicolinate from L-aspartate: step 2/4.</text>
</comment>
<feature type="binding site" evidence="15">
    <location>
        <begin position="40"/>
        <end position="41"/>
    </location>
    <ligand>
        <name>NADP(+)</name>
        <dbReference type="ChEBI" id="CHEBI:58349"/>
    </ligand>
</feature>
<dbReference type="CDD" id="cd18131">
    <property type="entry name" value="ASADH_C_bac_euk_like"/>
    <property type="match status" value="1"/>
</dbReference>
<keyword evidence="10 15" id="KW-0220">Diaminopimelate biosynthesis</keyword>
<dbReference type="NCBIfam" id="TIGR01296">
    <property type="entry name" value="asd_B"/>
    <property type="match status" value="1"/>
</dbReference>
<evidence type="ECO:0000256" key="12">
    <source>
        <dbReference type="ARBA" id="ARBA00023154"/>
    </source>
</evidence>
<dbReference type="AlphaFoldDB" id="A0A9D1Q0W7"/>
<evidence type="ECO:0000256" key="6">
    <source>
        <dbReference type="ARBA" id="ARBA00013120"/>
    </source>
</evidence>
<comment type="caution">
    <text evidence="15">Lacks conserved residue(s) required for the propagation of feature annotation.</text>
</comment>
<dbReference type="GO" id="GO:0009089">
    <property type="term" value="P:lysine biosynthetic process via diaminopimelate"/>
    <property type="evidence" value="ECO:0007669"/>
    <property type="project" value="UniProtKB-UniRule"/>
</dbReference>
<dbReference type="PIRSF" id="PIRSF000148">
    <property type="entry name" value="ASA_dh"/>
    <property type="match status" value="1"/>
</dbReference>
<dbReference type="GO" id="GO:0051287">
    <property type="term" value="F:NAD binding"/>
    <property type="evidence" value="ECO:0007669"/>
    <property type="project" value="InterPro"/>
</dbReference>
<dbReference type="Proteomes" id="UP000823990">
    <property type="component" value="Unassembled WGS sequence"/>
</dbReference>
<dbReference type="NCBIfam" id="NF011456">
    <property type="entry name" value="PRK14874.1"/>
    <property type="match status" value="1"/>
</dbReference>
<dbReference type="GO" id="GO:0046983">
    <property type="term" value="F:protein dimerization activity"/>
    <property type="evidence" value="ECO:0007669"/>
    <property type="project" value="InterPro"/>
</dbReference>
<evidence type="ECO:0000256" key="16">
    <source>
        <dbReference type="PIRSR" id="PIRSR000148-1"/>
    </source>
</evidence>
<dbReference type="SUPFAM" id="SSF51735">
    <property type="entry name" value="NAD(P)-binding Rossmann-fold domains"/>
    <property type="match status" value="1"/>
</dbReference>
<comment type="function">
    <text evidence="15">Catalyzes the NADPH-dependent formation of L-aspartate-semialdehyde (L-ASA) by the reductive dephosphorylation of L-aspartyl-4-phosphate.</text>
</comment>
<evidence type="ECO:0000256" key="2">
    <source>
        <dbReference type="ARBA" id="ARBA00005076"/>
    </source>
</evidence>
<dbReference type="SMART" id="SM00859">
    <property type="entry name" value="Semialdhyde_dh"/>
    <property type="match status" value="1"/>
</dbReference>
<comment type="catalytic activity">
    <reaction evidence="14 15">
        <text>L-aspartate 4-semialdehyde + phosphate + NADP(+) = 4-phospho-L-aspartate + NADPH + H(+)</text>
        <dbReference type="Rhea" id="RHEA:24284"/>
        <dbReference type="ChEBI" id="CHEBI:15378"/>
        <dbReference type="ChEBI" id="CHEBI:43474"/>
        <dbReference type="ChEBI" id="CHEBI:57535"/>
        <dbReference type="ChEBI" id="CHEBI:57783"/>
        <dbReference type="ChEBI" id="CHEBI:58349"/>
        <dbReference type="ChEBI" id="CHEBI:537519"/>
        <dbReference type="EC" id="1.2.1.11"/>
    </reaction>
</comment>
<dbReference type="GO" id="GO:0004073">
    <property type="term" value="F:aspartate-semialdehyde dehydrogenase activity"/>
    <property type="evidence" value="ECO:0007669"/>
    <property type="project" value="UniProtKB-UniRule"/>
</dbReference>
<evidence type="ECO:0000256" key="11">
    <source>
        <dbReference type="ARBA" id="ARBA00023002"/>
    </source>
</evidence>
<evidence type="ECO:0000313" key="18">
    <source>
        <dbReference type="EMBL" id="HIW02696.1"/>
    </source>
</evidence>
<dbReference type="Pfam" id="PF01118">
    <property type="entry name" value="Semialdhyde_dh"/>
    <property type="match status" value="1"/>
</dbReference>
<dbReference type="InterPro" id="IPR000534">
    <property type="entry name" value="Semialdehyde_DH_NAD-bd"/>
</dbReference>
<comment type="subunit">
    <text evidence="5 15">Homodimer.</text>
</comment>
<evidence type="ECO:0000256" key="5">
    <source>
        <dbReference type="ARBA" id="ARBA00011738"/>
    </source>
</evidence>
<evidence type="ECO:0000256" key="4">
    <source>
        <dbReference type="ARBA" id="ARBA00010584"/>
    </source>
</evidence>
<dbReference type="Gene3D" id="3.30.360.10">
    <property type="entry name" value="Dihydrodipicolinate Reductase, domain 2"/>
    <property type="match status" value="1"/>
</dbReference>
<evidence type="ECO:0000256" key="3">
    <source>
        <dbReference type="ARBA" id="ARBA00005097"/>
    </source>
</evidence>
<evidence type="ECO:0000256" key="8">
    <source>
        <dbReference type="ARBA" id="ARBA00022697"/>
    </source>
</evidence>
<keyword evidence="12 15" id="KW-0457">Lysine biosynthesis</keyword>
<dbReference type="GO" id="GO:0050661">
    <property type="term" value="F:NADP binding"/>
    <property type="evidence" value="ECO:0007669"/>
    <property type="project" value="UniProtKB-UniRule"/>
</dbReference>
<evidence type="ECO:0000313" key="19">
    <source>
        <dbReference type="Proteomes" id="UP000823990"/>
    </source>
</evidence>
<dbReference type="GO" id="GO:0009088">
    <property type="term" value="P:threonine biosynthetic process"/>
    <property type="evidence" value="ECO:0007669"/>
    <property type="project" value="UniProtKB-UniRule"/>
</dbReference>
<dbReference type="GO" id="GO:0071266">
    <property type="term" value="P:'de novo' L-methionine biosynthetic process"/>
    <property type="evidence" value="ECO:0007669"/>
    <property type="project" value="UniProtKB-UniRule"/>
</dbReference>
<feature type="domain" description="Semialdehyde dehydrogenase NAD-binding" evidence="17">
    <location>
        <begin position="5"/>
        <end position="122"/>
    </location>
</feature>
<comment type="caution">
    <text evidence="18">The sequence shown here is derived from an EMBL/GenBank/DDBJ whole genome shotgun (WGS) entry which is preliminary data.</text>
</comment>
<evidence type="ECO:0000256" key="7">
    <source>
        <dbReference type="ARBA" id="ARBA00022605"/>
    </source>
</evidence>
<feature type="binding site" evidence="15">
    <location>
        <position position="239"/>
    </location>
    <ligand>
        <name>substrate</name>
    </ligand>
</feature>
<dbReference type="Gene3D" id="3.40.50.720">
    <property type="entry name" value="NAD(P)-binding Rossmann-like Domain"/>
    <property type="match status" value="1"/>
</dbReference>
<keyword evidence="8 15" id="KW-0791">Threonine biosynthesis</keyword>
<dbReference type="EC" id="1.2.1.11" evidence="6 15"/>
<feature type="binding site" evidence="15">
    <location>
        <position position="102"/>
    </location>
    <ligand>
        <name>phosphate</name>
        <dbReference type="ChEBI" id="CHEBI:43474"/>
    </ligand>
</feature>
<dbReference type="CDD" id="cd02316">
    <property type="entry name" value="VcASADH2_like_N"/>
    <property type="match status" value="1"/>
</dbReference>
<evidence type="ECO:0000256" key="14">
    <source>
        <dbReference type="ARBA" id="ARBA00047891"/>
    </source>
</evidence>
<dbReference type="InterPro" id="IPR012080">
    <property type="entry name" value="Asp_semialdehyde_DH"/>
</dbReference>
<sequence>MKTYRVAVVGATGMVGRKMLQVLAERKFPVGELLPFASAKSAGKEIEWCGKKYTVIETTEENIKAAKAEIVIMSAGGAASGKFSPVFATAGGIVIDNSAFWRMDKDVPLVVPEVNPEDAFNHPKGIIANPNCSTIQAMVALKPLNDAFGIKRVIYTTFQAVSGAGVKGYDDLDNGMKAYAEGRSDYELKKFPRPIAGNCLPEIDILLDNGYYKEEQKMIDETHKILHAPDMKVTATCVRVPVFYGHSESVNIEFEKPTTPEAVREVLAKAPGIVVVDDPANHVYPTALECADKDEVFVGRIRRDFTVDSGINMWIVADNIRKGAATNAVQIAQLLIERDCAR</sequence>
<proteinExistence type="inferred from homology"/>
<dbReference type="GO" id="GO:0009097">
    <property type="term" value="P:isoleucine biosynthetic process"/>
    <property type="evidence" value="ECO:0007669"/>
    <property type="project" value="UniProtKB-UniRule"/>
</dbReference>
<evidence type="ECO:0000256" key="9">
    <source>
        <dbReference type="ARBA" id="ARBA00022857"/>
    </source>
</evidence>
<keyword evidence="13 15" id="KW-0486">Methionine biosynthesis</keyword>
<feature type="active site" description="Proton acceptor" evidence="15 16">
    <location>
        <position position="246"/>
    </location>
</feature>
<keyword evidence="9 15" id="KW-0521">NADP</keyword>
<feature type="binding site" evidence="15">
    <location>
        <position position="319"/>
    </location>
    <ligand>
        <name>NADP(+)</name>
        <dbReference type="ChEBI" id="CHEBI:58349"/>
    </ligand>
</feature>
<reference evidence="18" key="2">
    <citation type="submission" date="2021-04" db="EMBL/GenBank/DDBJ databases">
        <authorList>
            <person name="Gilroy R."/>
        </authorList>
    </citation>
    <scope>NUCLEOTIDE SEQUENCE</scope>
    <source>
        <strain evidence="18">12435</strain>
    </source>
</reference>
<feature type="binding site" evidence="15">
    <location>
        <begin position="162"/>
        <end position="163"/>
    </location>
    <ligand>
        <name>NADP(+)</name>
        <dbReference type="ChEBI" id="CHEBI:58349"/>
    </ligand>
</feature>
<dbReference type="GO" id="GO:0019877">
    <property type="term" value="P:diaminopimelate biosynthetic process"/>
    <property type="evidence" value="ECO:0007669"/>
    <property type="project" value="UniProtKB-UniRule"/>
</dbReference>
<feature type="binding site" evidence="15">
    <location>
        <position position="159"/>
    </location>
    <ligand>
        <name>substrate</name>
    </ligand>
</feature>
<dbReference type="HAMAP" id="MF_02121">
    <property type="entry name" value="ASADH"/>
    <property type="match status" value="1"/>
</dbReference>
<dbReference type="PANTHER" id="PTHR46278">
    <property type="entry name" value="DEHYDROGENASE, PUTATIVE-RELATED"/>
    <property type="match status" value="1"/>
</dbReference>
<protein>
    <recommendedName>
        <fullName evidence="6 15">Aspartate-semialdehyde dehydrogenase</fullName>
        <shortName evidence="15">ASA dehydrogenase</shortName>
        <shortName evidence="15">ASADH</shortName>
        <ecNumber evidence="6 15">1.2.1.11</ecNumber>
    </recommendedName>
    <alternativeName>
        <fullName evidence="15">Aspartate-beta-semialdehyde dehydrogenase</fullName>
    </alternativeName>
</protein>
<dbReference type="InterPro" id="IPR012280">
    <property type="entry name" value="Semialdhyde_DH_dimer_dom"/>
</dbReference>
<comment type="pathway">
    <text evidence="3 15">Amino-acid biosynthesis; L-threonine biosynthesis; L-threonine from L-aspartate: step 2/5.</text>
</comment>
<dbReference type="EMBL" id="DXHS01000079">
    <property type="protein sequence ID" value="HIW02696.1"/>
    <property type="molecule type" value="Genomic_DNA"/>
</dbReference>
<evidence type="ECO:0000256" key="13">
    <source>
        <dbReference type="ARBA" id="ARBA00023167"/>
    </source>
</evidence>
<keyword evidence="11 15" id="KW-0560">Oxidoreductase</keyword>
<evidence type="ECO:0000256" key="10">
    <source>
        <dbReference type="ARBA" id="ARBA00022915"/>
    </source>
</evidence>
<keyword evidence="7 15" id="KW-0028">Amino-acid biosynthesis</keyword>
<evidence type="ECO:0000256" key="15">
    <source>
        <dbReference type="HAMAP-Rule" id="MF_02121"/>
    </source>
</evidence>
<name>A0A9D1Q0W7_9FIRM</name>
<comment type="pathway">
    <text evidence="1 15">Amino-acid biosynthesis; L-methionine biosynthesis via de novo pathway; L-homoserine from L-aspartate: step 2/3.</text>
</comment>
<evidence type="ECO:0000259" key="17">
    <source>
        <dbReference type="SMART" id="SM00859"/>
    </source>
</evidence>